<dbReference type="PANTHER" id="PTHR43875">
    <property type="entry name" value="MALTODEXTRIN IMPORT ATP-BINDING PROTEIN MSMX"/>
    <property type="match status" value="1"/>
</dbReference>
<dbReference type="AlphaFoldDB" id="A0A382FSK4"/>
<dbReference type="PROSITE" id="PS50893">
    <property type="entry name" value="ABC_TRANSPORTER_2"/>
    <property type="match status" value="1"/>
</dbReference>
<keyword evidence="2" id="KW-1003">Cell membrane</keyword>
<protein>
    <recommendedName>
        <fullName evidence="6">ABC transporter domain-containing protein</fullName>
    </recommendedName>
</protein>
<dbReference type="PANTHER" id="PTHR43875:SF1">
    <property type="entry name" value="OSMOPROTECTIVE COMPOUNDS UPTAKE ATP-BINDING PROTEIN GGTA"/>
    <property type="match status" value="1"/>
</dbReference>
<dbReference type="SUPFAM" id="SSF52540">
    <property type="entry name" value="P-loop containing nucleoside triphosphate hydrolases"/>
    <property type="match status" value="1"/>
</dbReference>
<name>A0A382FSK4_9ZZZZ</name>
<dbReference type="EMBL" id="UINC01051273">
    <property type="protein sequence ID" value="SVB65223.1"/>
    <property type="molecule type" value="Genomic_DNA"/>
</dbReference>
<dbReference type="SMART" id="SM00382">
    <property type="entry name" value="AAA"/>
    <property type="match status" value="1"/>
</dbReference>
<dbReference type="InterPro" id="IPR003593">
    <property type="entry name" value="AAA+_ATPase"/>
</dbReference>
<reference evidence="7" key="1">
    <citation type="submission" date="2018-05" db="EMBL/GenBank/DDBJ databases">
        <authorList>
            <person name="Lanie J.A."/>
            <person name="Ng W.-L."/>
            <person name="Kazmierczak K.M."/>
            <person name="Andrzejewski T.M."/>
            <person name="Davidsen T.M."/>
            <person name="Wayne K.J."/>
            <person name="Tettelin H."/>
            <person name="Glass J.I."/>
            <person name="Rusch D."/>
            <person name="Podicherti R."/>
            <person name="Tsui H.-C.T."/>
            <person name="Winkler M.E."/>
        </authorList>
    </citation>
    <scope>NUCLEOTIDE SEQUENCE</scope>
</reference>
<dbReference type="Pfam" id="PF00005">
    <property type="entry name" value="ABC_tran"/>
    <property type="match status" value="1"/>
</dbReference>
<sequence>MSLDLKNIEKKVGLDTHIYKTNLKFEKNTINILLGSTLAGKTTLMQIMAGLDKPTSGEIWFNDKNVTGMKVQKRNVSMVYQQFINYPNFTVYDNIASPLKITGIKNNEIKERVGKVAELLKLSGMLNKKPNELSGGQQQRTALARALVKDSDLILLDEPLANLDFKLREELREELPKLFENRECIVVYATTEPSDALLIGGKTATLMEGKIIQYGKTIEVYNKPINLTSASVFSDPPINISDIKKNGNTFSLLNKNVKWETSNIKLKDGNYKVGIRPHNITTYK</sequence>
<evidence type="ECO:0000256" key="3">
    <source>
        <dbReference type="ARBA" id="ARBA00022741"/>
    </source>
</evidence>
<evidence type="ECO:0000313" key="7">
    <source>
        <dbReference type="EMBL" id="SVB65223.1"/>
    </source>
</evidence>
<keyword evidence="4" id="KW-0067">ATP-binding</keyword>
<proteinExistence type="predicted"/>
<accession>A0A382FSK4</accession>
<feature type="domain" description="ABC transporter" evidence="6">
    <location>
        <begin position="3"/>
        <end position="233"/>
    </location>
</feature>
<dbReference type="GO" id="GO:0055052">
    <property type="term" value="C:ATP-binding cassette (ABC) transporter complex, substrate-binding subunit-containing"/>
    <property type="evidence" value="ECO:0007669"/>
    <property type="project" value="TreeGrafter"/>
</dbReference>
<evidence type="ECO:0000259" key="6">
    <source>
        <dbReference type="PROSITE" id="PS50893"/>
    </source>
</evidence>
<dbReference type="InterPro" id="IPR003439">
    <property type="entry name" value="ABC_transporter-like_ATP-bd"/>
</dbReference>
<feature type="non-terminal residue" evidence="7">
    <location>
        <position position="284"/>
    </location>
</feature>
<keyword evidence="5" id="KW-0472">Membrane</keyword>
<dbReference type="GO" id="GO:0005524">
    <property type="term" value="F:ATP binding"/>
    <property type="evidence" value="ECO:0007669"/>
    <property type="project" value="UniProtKB-KW"/>
</dbReference>
<dbReference type="InterPro" id="IPR015853">
    <property type="entry name" value="ABC_transpr_FbpC"/>
</dbReference>
<dbReference type="GO" id="GO:0016887">
    <property type="term" value="F:ATP hydrolysis activity"/>
    <property type="evidence" value="ECO:0007669"/>
    <property type="project" value="InterPro"/>
</dbReference>
<gene>
    <name evidence="7" type="ORF">METZ01_LOCUS218077</name>
</gene>
<evidence type="ECO:0000256" key="2">
    <source>
        <dbReference type="ARBA" id="ARBA00022475"/>
    </source>
</evidence>
<organism evidence="7">
    <name type="scientific">marine metagenome</name>
    <dbReference type="NCBI Taxonomy" id="408172"/>
    <lineage>
        <taxon>unclassified sequences</taxon>
        <taxon>metagenomes</taxon>
        <taxon>ecological metagenomes</taxon>
    </lineage>
</organism>
<evidence type="ECO:0000256" key="4">
    <source>
        <dbReference type="ARBA" id="ARBA00022840"/>
    </source>
</evidence>
<dbReference type="CDD" id="cd03259">
    <property type="entry name" value="ABC_Carb_Solutes_like"/>
    <property type="match status" value="1"/>
</dbReference>
<keyword evidence="3" id="KW-0547">Nucleotide-binding</keyword>
<keyword evidence="1" id="KW-0813">Transport</keyword>
<evidence type="ECO:0000256" key="1">
    <source>
        <dbReference type="ARBA" id="ARBA00022448"/>
    </source>
</evidence>
<evidence type="ECO:0000256" key="5">
    <source>
        <dbReference type="ARBA" id="ARBA00023136"/>
    </source>
</evidence>
<dbReference type="Gene3D" id="3.40.50.300">
    <property type="entry name" value="P-loop containing nucleotide triphosphate hydrolases"/>
    <property type="match status" value="1"/>
</dbReference>
<dbReference type="InterPro" id="IPR047641">
    <property type="entry name" value="ABC_transpr_MalK/UgpC-like"/>
</dbReference>
<dbReference type="GO" id="GO:0015408">
    <property type="term" value="F:ABC-type ferric iron transporter activity"/>
    <property type="evidence" value="ECO:0007669"/>
    <property type="project" value="InterPro"/>
</dbReference>
<dbReference type="InterPro" id="IPR027417">
    <property type="entry name" value="P-loop_NTPase"/>
</dbReference>